<reference evidence="9 10" key="1">
    <citation type="journal article" date="2018" name="Genome Announc.">
        <title>Draft Genome Sequence of Lactococcus sp. Strain NtB2 (JCM 32569), Isolated from the Gut of the Higher Termite Nasutitermes takasagoensis.</title>
        <authorList>
            <person name="Noda S."/>
            <person name="Aihara C."/>
            <person name="Yuki M."/>
            <person name="Ohkuma M."/>
        </authorList>
    </citation>
    <scope>NUCLEOTIDE SEQUENCE [LARGE SCALE GENOMIC DNA]</scope>
    <source>
        <strain evidence="9 10">NtB2</strain>
    </source>
</reference>
<comment type="caution">
    <text evidence="9">The sequence shown here is derived from an EMBL/GenBank/DDBJ whole genome shotgun (WGS) entry which is preliminary data.</text>
</comment>
<evidence type="ECO:0000256" key="2">
    <source>
        <dbReference type="ARBA" id="ARBA00005745"/>
    </source>
</evidence>
<proteinExistence type="inferred from homology"/>
<gene>
    <name evidence="9" type="primary">comGB</name>
    <name evidence="9" type="ORF">NtB2_00613</name>
</gene>
<keyword evidence="6 7" id="KW-0472">Membrane</keyword>
<feature type="transmembrane region" description="Helical" evidence="7">
    <location>
        <begin position="89"/>
        <end position="115"/>
    </location>
</feature>
<keyword evidence="3" id="KW-1003">Cell membrane</keyword>
<evidence type="ECO:0000256" key="3">
    <source>
        <dbReference type="ARBA" id="ARBA00022475"/>
    </source>
</evidence>
<dbReference type="PANTHER" id="PTHR30012:SF0">
    <property type="entry name" value="TYPE II SECRETION SYSTEM PROTEIN F-RELATED"/>
    <property type="match status" value="1"/>
</dbReference>
<feature type="domain" description="Type II secretion system protein GspF" evidence="8">
    <location>
        <begin position="1"/>
        <end position="116"/>
    </location>
</feature>
<dbReference type="Pfam" id="PF00482">
    <property type="entry name" value="T2SSF"/>
    <property type="match status" value="2"/>
</dbReference>
<dbReference type="RefSeq" id="WP_263970105.1">
    <property type="nucleotide sequence ID" value="NZ_BFFO01000003.1"/>
</dbReference>
<sequence>MANLFSAGFHLAEVVDFLRRSRLTENRLVEQMQAGLLSGQRLSDILEELDFSKLVLTQLSLAEEHGDLASTLVLIETQLRKKLKVQQKLLGLLTYPLILLFFLFVIIFVMKSYLLPNLEMETTLAVFIINHLLEISFGFLAIVALLVVSVRLYFKRLTVSQRYEKLMKLPFLKAYIQTYLTAFFAREWGNLISQGLTLEAISQVMQDQKSPIFQEVGHSLQAEMQAGQSFSASVASKPYLKPELALMIEYGEFKDKLGIELSLYADESWEAFFDRLNRAMLFIQPLIFSFVALMILLIYAAMLLPIYNSFNQF</sequence>
<organism evidence="9 10">
    <name type="scientific">Lactococcus termiticola</name>
    <dbReference type="NCBI Taxonomy" id="2169526"/>
    <lineage>
        <taxon>Bacteria</taxon>
        <taxon>Bacillati</taxon>
        <taxon>Bacillota</taxon>
        <taxon>Bacilli</taxon>
        <taxon>Lactobacillales</taxon>
        <taxon>Streptococcaceae</taxon>
        <taxon>Lactococcus</taxon>
    </lineage>
</organism>
<evidence type="ECO:0000259" key="8">
    <source>
        <dbReference type="Pfam" id="PF00482"/>
    </source>
</evidence>
<feature type="domain" description="Type II secretion system protein GspF" evidence="8">
    <location>
        <begin position="184"/>
        <end position="305"/>
    </location>
</feature>
<evidence type="ECO:0000256" key="5">
    <source>
        <dbReference type="ARBA" id="ARBA00022989"/>
    </source>
</evidence>
<feature type="transmembrane region" description="Helical" evidence="7">
    <location>
        <begin position="135"/>
        <end position="154"/>
    </location>
</feature>
<evidence type="ECO:0000313" key="10">
    <source>
        <dbReference type="Proteomes" id="UP000245021"/>
    </source>
</evidence>
<evidence type="ECO:0000256" key="1">
    <source>
        <dbReference type="ARBA" id="ARBA00004651"/>
    </source>
</evidence>
<dbReference type="InterPro" id="IPR042094">
    <property type="entry name" value="T2SS_GspF_sf"/>
</dbReference>
<dbReference type="GO" id="GO:0005886">
    <property type="term" value="C:plasma membrane"/>
    <property type="evidence" value="ECO:0007669"/>
    <property type="project" value="UniProtKB-SubCell"/>
</dbReference>
<evidence type="ECO:0000313" key="9">
    <source>
        <dbReference type="EMBL" id="GBG96501.1"/>
    </source>
</evidence>
<evidence type="ECO:0000256" key="6">
    <source>
        <dbReference type="ARBA" id="ARBA00023136"/>
    </source>
</evidence>
<dbReference type="AlphaFoldDB" id="A0A2R5HJM3"/>
<dbReference type="InterPro" id="IPR003004">
    <property type="entry name" value="GspF/PilC"/>
</dbReference>
<evidence type="ECO:0000256" key="7">
    <source>
        <dbReference type="SAM" id="Phobius"/>
    </source>
</evidence>
<dbReference type="InterPro" id="IPR047692">
    <property type="entry name" value="T4P_ComGB"/>
</dbReference>
<protein>
    <submittedName>
        <fullName evidence="9">Competence protein ComGB</fullName>
    </submittedName>
</protein>
<comment type="subcellular location">
    <subcellularLocation>
        <location evidence="1">Cell membrane</location>
        <topology evidence="1">Multi-pass membrane protein</topology>
    </subcellularLocation>
</comment>
<dbReference type="Proteomes" id="UP000245021">
    <property type="component" value="Unassembled WGS sequence"/>
</dbReference>
<feature type="transmembrane region" description="Helical" evidence="7">
    <location>
        <begin position="286"/>
        <end position="307"/>
    </location>
</feature>
<keyword evidence="5 7" id="KW-1133">Transmembrane helix</keyword>
<keyword evidence="10" id="KW-1185">Reference proteome</keyword>
<dbReference type="NCBIfam" id="NF041012">
    <property type="entry name" value="T4P_ComGB"/>
    <property type="match status" value="1"/>
</dbReference>
<dbReference type="InterPro" id="IPR018076">
    <property type="entry name" value="T2SS_GspF_dom"/>
</dbReference>
<dbReference type="PANTHER" id="PTHR30012">
    <property type="entry name" value="GENERAL SECRETION PATHWAY PROTEIN"/>
    <property type="match status" value="1"/>
</dbReference>
<dbReference type="PRINTS" id="PR00812">
    <property type="entry name" value="BCTERIALGSPF"/>
</dbReference>
<dbReference type="Gene3D" id="1.20.81.30">
    <property type="entry name" value="Type II secretion system (T2SS), domain F"/>
    <property type="match status" value="2"/>
</dbReference>
<keyword evidence="4 7" id="KW-0812">Transmembrane</keyword>
<name>A0A2R5HJM3_9LACT</name>
<accession>A0A2R5HJM3</accession>
<evidence type="ECO:0000256" key="4">
    <source>
        <dbReference type="ARBA" id="ARBA00022692"/>
    </source>
</evidence>
<dbReference type="EMBL" id="BFFO01000003">
    <property type="protein sequence ID" value="GBG96501.1"/>
    <property type="molecule type" value="Genomic_DNA"/>
</dbReference>
<comment type="similarity">
    <text evidence="2">Belongs to the GSP F family.</text>
</comment>